<reference evidence="2 3" key="1">
    <citation type="submission" date="2019-06" db="EMBL/GenBank/DDBJ databases">
        <title>Lysobacter alkalisoli sp. nov. isolated from saline soil.</title>
        <authorList>
            <person name="Sun J.-Q."/>
            <person name="Xu L."/>
        </authorList>
    </citation>
    <scope>NUCLEOTIDE SEQUENCE [LARGE SCALE GENOMIC DNA]</scope>
    <source>
        <strain evidence="2 3">JCM 31130</strain>
    </source>
</reference>
<proteinExistence type="predicted"/>
<keyword evidence="1" id="KW-0812">Transmembrane</keyword>
<gene>
    <name evidence="2" type="ORF">FKV25_03300</name>
</gene>
<protein>
    <recommendedName>
        <fullName evidence="4">Thioredoxin domain-containing protein</fullName>
    </recommendedName>
</protein>
<keyword evidence="1" id="KW-1133">Transmembrane helix</keyword>
<dbReference type="EMBL" id="VICE01000030">
    <property type="protein sequence ID" value="TQD50813.1"/>
    <property type="molecule type" value="Genomic_DNA"/>
</dbReference>
<feature type="transmembrane region" description="Helical" evidence="1">
    <location>
        <begin position="12"/>
        <end position="33"/>
    </location>
</feature>
<dbReference type="Proteomes" id="UP000318212">
    <property type="component" value="Unassembled WGS sequence"/>
</dbReference>
<keyword evidence="3" id="KW-1185">Reference proteome</keyword>
<dbReference type="SUPFAM" id="SSF52833">
    <property type="entry name" value="Thioredoxin-like"/>
    <property type="match status" value="1"/>
</dbReference>
<dbReference type="RefSeq" id="WP_141517371.1">
    <property type="nucleotide sequence ID" value="NZ_VICE01000030.1"/>
</dbReference>
<dbReference type="InterPro" id="IPR036249">
    <property type="entry name" value="Thioredoxin-like_sf"/>
</dbReference>
<dbReference type="AlphaFoldDB" id="A0A508APE1"/>
<keyword evidence="1" id="KW-0472">Membrane</keyword>
<dbReference type="OrthoDB" id="9785445at2"/>
<comment type="caution">
    <text evidence="2">The sequence shown here is derived from an EMBL/GenBank/DDBJ whole genome shotgun (WGS) entry which is preliminary data.</text>
</comment>
<name>A0A508APE1_9GAMM</name>
<accession>A0A508APE1</accession>
<organism evidence="2 3">
    <name type="scientific">Marilutibacter aestuarii</name>
    <dbReference type="NCBI Taxonomy" id="1706195"/>
    <lineage>
        <taxon>Bacteria</taxon>
        <taxon>Pseudomonadati</taxon>
        <taxon>Pseudomonadota</taxon>
        <taxon>Gammaproteobacteria</taxon>
        <taxon>Lysobacterales</taxon>
        <taxon>Lysobacteraceae</taxon>
        <taxon>Marilutibacter</taxon>
    </lineage>
</organism>
<evidence type="ECO:0008006" key="4">
    <source>
        <dbReference type="Google" id="ProtNLM"/>
    </source>
</evidence>
<sequence>MNDTTQRTRNRTLLLVIVAMFFGSMLVAGVLRFSGWQPQGMKNNGELLQPPVDARELSPKAADGGVYAWAPESRAWRIVVPAPADCDAPCVEVARQVDLVWQLFGKDADRVHVLWLGELPEGAARPATLVEIADDDGLRTRLPRADDPAGIPVFVLDPNGFVVLRYAPGFDPAGLRKDLSKLLKLR</sequence>
<evidence type="ECO:0000313" key="3">
    <source>
        <dbReference type="Proteomes" id="UP000318212"/>
    </source>
</evidence>
<evidence type="ECO:0000256" key="1">
    <source>
        <dbReference type="SAM" id="Phobius"/>
    </source>
</evidence>
<evidence type="ECO:0000313" key="2">
    <source>
        <dbReference type="EMBL" id="TQD50813.1"/>
    </source>
</evidence>